<feature type="compositionally biased region" description="Low complexity" evidence="1">
    <location>
        <begin position="371"/>
        <end position="385"/>
    </location>
</feature>
<name>A0ABQ2N648_9ACTN</name>
<feature type="region of interest" description="Disordered" evidence="1">
    <location>
        <begin position="415"/>
        <end position="437"/>
    </location>
</feature>
<feature type="compositionally biased region" description="Low complexity" evidence="1">
    <location>
        <begin position="425"/>
        <end position="437"/>
    </location>
</feature>
<feature type="region of interest" description="Disordered" evidence="1">
    <location>
        <begin position="334"/>
        <end position="385"/>
    </location>
</feature>
<protein>
    <recommendedName>
        <fullName evidence="4">DUF222 domain-containing protein</fullName>
    </recommendedName>
</protein>
<keyword evidence="3" id="KW-1185">Reference proteome</keyword>
<feature type="region of interest" description="Disordered" evidence="1">
    <location>
        <begin position="46"/>
        <end position="69"/>
    </location>
</feature>
<sequence length="437" mass="47886">MTQARSEFEYELEDEFEDEAFLGGLAKIAGSLLGEGEEEYELEYEDEYESEDEYEEEYEAEDELEGEFEDELGGRLQSEFEAEDEYEDEYEGEYEDEDEAFLGGLAKIAGSLLGEGEEEYELEDEAEYFFGKIGRFVRRNSGLLKKIAKVAAPLVATAVGGPAAGMLAKAVTSQLEGEGELEAELEAELEEMATAPVSPAVAMGEYLAARAATAQSEAEAEAFIGSAVTVTLSQRQMRELEELLPQLLRGASVLTRILRRNPGTRQAVRFVPGIVNATSRHLAHRIATGQPVGPTEIGAALGGSTRRVLTNPQWTNAVSRRHARGLAHVRRHRVRHHHRGGFGPGRRYSGTGALRPRRIPPTVHRRPQHTRVVGPRGPVGRPRPGFVRVVTPVRVPPRGGKPARVVKVVTDVKVPRGSVPTGRPAARTTSGSAARRR</sequence>
<feature type="compositionally biased region" description="Basic residues" evidence="1">
    <location>
        <begin position="355"/>
        <end position="369"/>
    </location>
</feature>
<reference evidence="3" key="1">
    <citation type="journal article" date="2019" name="Int. J. Syst. Evol. Microbiol.">
        <title>The Global Catalogue of Microorganisms (GCM) 10K type strain sequencing project: providing services to taxonomists for standard genome sequencing and annotation.</title>
        <authorList>
            <consortium name="The Broad Institute Genomics Platform"/>
            <consortium name="The Broad Institute Genome Sequencing Center for Infectious Disease"/>
            <person name="Wu L."/>
            <person name="Ma J."/>
        </authorList>
    </citation>
    <scope>NUCLEOTIDE SEQUENCE [LARGE SCALE GENOMIC DNA]</scope>
    <source>
        <strain evidence="3">CGMCC 4.7371</strain>
    </source>
</reference>
<dbReference type="Proteomes" id="UP000655410">
    <property type="component" value="Unassembled WGS sequence"/>
</dbReference>
<evidence type="ECO:0000256" key="1">
    <source>
        <dbReference type="SAM" id="MobiDB-lite"/>
    </source>
</evidence>
<dbReference type="EMBL" id="BMNI01000001">
    <property type="protein sequence ID" value="GGO84068.1"/>
    <property type="molecule type" value="Genomic_DNA"/>
</dbReference>
<comment type="caution">
    <text evidence="2">The sequence shown here is derived from an EMBL/GenBank/DDBJ whole genome shotgun (WGS) entry which is preliminary data.</text>
</comment>
<evidence type="ECO:0000313" key="2">
    <source>
        <dbReference type="EMBL" id="GGO84068.1"/>
    </source>
</evidence>
<gene>
    <name evidence="2" type="ORF">GCM10011584_00750</name>
</gene>
<evidence type="ECO:0000313" key="3">
    <source>
        <dbReference type="Proteomes" id="UP000655410"/>
    </source>
</evidence>
<proteinExistence type="predicted"/>
<organism evidence="2 3">
    <name type="scientific">Nocardioides phosphati</name>
    <dbReference type="NCBI Taxonomy" id="1867775"/>
    <lineage>
        <taxon>Bacteria</taxon>
        <taxon>Bacillati</taxon>
        <taxon>Actinomycetota</taxon>
        <taxon>Actinomycetes</taxon>
        <taxon>Propionibacteriales</taxon>
        <taxon>Nocardioidaceae</taxon>
        <taxon>Nocardioides</taxon>
    </lineage>
</organism>
<dbReference type="RefSeq" id="WP_188781820.1">
    <property type="nucleotide sequence ID" value="NZ_BMNI01000001.1"/>
</dbReference>
<evidence type="ECO:0008006" key="4">
    <source>
        <dbReference type="Google" id="ProtNLM"/>
    </source>
</evidence>
<accession>A0ABQ2N648</accession>